<dbReference type="Pfam" id="PF07810">
    <property type="entry name" value="TMC"/>
    <property type="match status" value="1"/>
</dbReference>
<comment type="caution">
    <text evidence="8">The sequence shown here is derived from an EMBL/GenBank/DDBJ whole genome shotgun (WGS) entry which is preliminary data.</text>
</comment>
<organism evidence="8 9">
    <name type="scientific">Xenoophorus captivus</name>
    <dbReference type="NCBI Taxonomy" id="1517983"/>
    <lineage>
        <taxon>Eukaryota</taxon>
        <taxon>Metazoa</taxon>
        <taxon>Chordata</taxon>
        <taxon>Craniata</taxon>
        <taxon>Vertebrata</taxon>
        <taxon>Euteleostomi</taxon>
        <taxon>Actinopterygii</taxon>
        <taxon>Neopterygii</taxon>
        <taxon>Teleostei</taxon>
        <taxon>Neoteleostei</taxon>
        <taxon>Acanthomorphata</taxon>
        <taxon>Ovalentaria</taxon>
        <taxon>Atherinomorphae</taxon>
        <taxon>Cyprinodontiformes</taxon>
        <taxon>Goodeidae</taxon>
        <taxon>Xenoophorus</taxon>
    </lineage>
</organism>
<evidence type="ECO:0000256" key="6">
    <source>
        <dbReference type="RuleBase" id="RU310713"/>
    </source>
</evidence>
<evidence type="ECO:0000313" key="9">
    <source>
        <dbReference type="Proteomes" id="UP001434883"/>
    </source>
</evidence>
<evidence type="ECO:0000256" key="4">
    <source>
        <dbReference type="ARBA" id="ARBA00022989"/>
    </source>
</evidence>
<proteinExistence type="inferred from homology"/>
<keyword evidence="5" id="KW-0472">Membrane</keyword>
<reference evidence="8 9" key="1">
    <citation type="submission" date="2021-06" db="EMBL/GenBank/DDBJ databases">
        <authorList>
            <person name="Palmer J.M."/>
        </authorList>
    </citation>
    <scope>NUCLEOTIDE SEQUENCE [LARGE SCALE GENOMIC DNA]</scope>
    <source>
        <strain evidence="8 9">XC_2019</strain>
        <tissue evidence="8">Muscle</tissue>
    </source>
</reference>
<name>A0ABV0SDU7_9TELE</name>
<comment type="subcellular location">
    <subcellularLocation>
        <location evidence="1 6">Membrane</location>
        <topology evidence="1 6">Multi-pass membrane protein</topology>
    </subcellularLocation>
</comment>
<dbReference type="PANTHER" id="PTHR23302:SF17">
    <property type="entry name" value="TRANSMEMBRANE CHANNEL-LIKE PROTEIN 2"/>
    <property type="match status" value="1"/>
</dbReference>
<gene>
    <name evidence="8" type="primary">TMC2A_1</name>
    <name evidence="8" type="ORF">XENOCAPTIV_007331</name>
</gene>
<evidence type="ECO:0000256" key="5">
    <source>
        <dbReference type="ARBA" id="ARBA00023136"/>
    </source>
</evidence>
<evidence type="ECO:0000256" key="3">
    <source>
        <dbReference type="ARBA" id="ARBA00022692"/>
    </source>
</evidence>
<dbReference type="Proteomes" id="UP001434883">
    <property type="component" value="Unassembled WGS sequence"/>
</dbReference>
<keyword evidence="3" id="KW-0812">Transmembrane</keyword>
<dbReference type="InterPro" id="IPR012496">
    <property type="entry name" value="TMC_dom"/>
</dbReference>
<evidence type="ECO:0000256" key="1">
    <source>
        <dbReference type="ARBA" id="ARBA00004141"/>
    </source>
</evidence>
<dbReference type="EMBL" id="JAHRIN010077450">
    <property type="protein sequence ID" value="MEQ2218725.1"/>
    <property type="molecule type" value="Genomic_DNA"/>
</dbReference>
<sequence>MLFLVFTLKYHMILYVLREKQNAPPFNIHLKCSLHEHIHCAQEFVKLTISDIQVTYLTILIGDFARAVIVRFLNYCWCWDLEAGFPSYGEFDISGNVLGLAFNQGMIW</sequence>
<feature type="domain" description="TMC" evidence="7">
    <location>
        <begin position="40"/>
        <end position="108"/>
    </location>
</feature>
<keyword evidence="4" id="KW-1133">Transmembrane helix</keyword>
<dbReference type="InterPro" id="IPR038900">
    <property type="entry name" value="TMC"/>
</dbReference>
<evidence type="ECO:0000256" key="2">
    <source>
        <dbReference type="ARBA" id="ARBA00006510"/>
    </source>
</evidence>
<accession>A0ABV0SDU7</accession>
<dbReference type="PANTHER" id="PTHR23302">
    <property type="entry name" value="TRANSMEMBRANE CHANNEL-RELATED"/>
    <property type="match status" value="1"/>
</dbReference>
<evidence type="ECO:0000259" key="7">
    <source>
        <dbReference type="Pfam" id="PF07810"/>
    </source>
</evidence>
<protein>
    <recommendedName>
        <fullName evidence="6">Transmembrane channel-like protein</fullName>
    </recommendedName>
</protein>
<evidence type="ECO:0000313" key="8">
    <source>
        <dbReference type="EMBL" id="MEQ2218725.1"/>
    </source>
</evidence>
<comment type="similarity">
    <text evidence="2 6">Belongs to the TMC family.</text>
</comment>
<keyword evidence="9" id="KW-1185">Reference proteome</keyword>